<reference evidence="2" key="2">
    <citation type="submission" date="2020-09" db="EMBL/GenBank/DDBJ databases">
        <authorList>
            <person name="Sun Q."/>
            <person name="Ohkuma M."/>
        </authorList>
    </citation>
    <scope>NUCLEOTIDE SEQUENCE</scope>
    <source>
        <strain evidence="2">JCM 4637</strain>
    </source>
</reference>
<protein>
    <submittedName>
        <fullName evidence="2">Cupin</fullName>
    </submittedName>
</protein>
<dbReference type="PANTHER" id="PTHR36440:SF1">
    <property type="entry name" value="PUTATIVE (AFU_ORTHOLOGUE AFUA_8G07350)-RELATED"/>
    <property type="match status" value="1"/>
</dbReference>
<organism evidence="2 3">
    <name type="scientific">Streptomyces finlayi</name>
    <dbReference type="NCBI Taxonomy" id="67296"/>
    <lineage>
        <taxon>Bacteria</taxon>
        <taxon>Bacillati</taxon>
        <taxon>Actinomycetota</taxon>
        <taxon>Actinomycetes</taxon>
        <taxon>Kitasatosporales</taxon>
        <taxon>Streptomycetaceae</taxon>
        <taxon>Streptomyces</taxon>
    </lineage>
</organism>
<dbReference type="EMBL" id="BMVC01000002">
    <property type="protein sequence ID" value="GHC82228.1"/>
    <property type="molecule type" value="Genomic_DNA"/>
</dbReference>
<evidence type="ECO:0000313" key="3">
    <source>
        <dbReference type="Proteomes" id="UP000638353"/>
    </source>
</evidence>
<dbReference type="InterPro" id="IPR013096">
    <property type="entry name" value="Cupin_2"/>
</dbReference>
<evidence type="ECO:0000259" key="1">
    <source>
        <dbReference type="Pfam" id="PF07883"/>
    </source>
</evidence>
<proteinExistence type="predicted"/>
<dbReference type="Gene3D" id="2.60.120.10">
    <property type="entry name" value="Jelly Rolls"/>
    <property type="match status" value="1"/>
</dbReference>
<comment type="caution">
    <text evidence="2">The sequence shown here is derived from an EMBL/GenBank/DDBJ whole genome shotgun (WGS) entry which is preliminary data.</text>
</comment>
<gene>
    <name evidence="2" type="ORF">GCM10010334_10280</name>
</gene>
<dbReference type="AlphaFoldDB" id="A0A918WTT2"/>
<dbReference type="PANTHER" id="PTHR36440">
    <property type="entry name" value="PUTATIVE (AFU_ORTHOLOGUE AFUA_8G07350)-RELATED"/>
    <property type="match status" value="1"/>
</dbReference>
<evidence type="ECO:0000313" key="2">
    <source>
        <dbReference type="EMBL" id="GHC82228.1"/>
    </source>
</evidence>
<dbReference type="InterPro" id="IPR014710">
    <property type="entry name" value="RmlC-like_jellyroll"/>
</dbReference>
<reference evidence="2" key="1">
    <citation type="journal article" date="2014" name="Int. J. Syst. Evol. Microbiol.">
        <title>Complete genome sequence of Corynebacterium casei LMG S-19264T (=DSM 44701T), isolated from a smear-ripened cheese.</title>
        <authorList>
            <consortium name="US DOE Joint Genome Institute (JGI-PGF)"/>
            <person name="Walter F."/>
            <person name="Albersmeier A."/>
            <person name="Kalinowski J."/>
            <person name="Ruckert C."/>
        </authorList>
    </citation>
    <scope>NUCLEOTIDE SEQUENCE</scope>
    <source>
        <strain evidence="2">JCM 4637</strain>
    </source>
</reference>
<dbReference type="Proteomes" id="UP000638353">
    <property type="component" value="Unassembled WGS sequence"/>
</dbReference>
<name>A0A918WTT2_9ACTN</name>
<dbReference type="RefSeq" id="WP_189822249.1">
    <property type="nucleotide sequence ID" value="NZ_BMVC01000002.1"/>
</dbReference>
<dbReference type="InterPro" id="IPR053146">
    <property type="entry name" value="QDO-like"/>
</dbReference>
<dbReference type="Pfam" id="PF07883">
    <property type="entry name" value="Cupin_2"/>
    <property type="match status" value="1"/>
</dbReference>
<accession>A0A918WTT2</accession>
<sequence length="151" mass="16010">MADKDRALIVRTGEAEQVPLPHGGAFHLLADASSTGGALGANRLTLGEGAVGARPHYHALSTELFYVLDGVMEFTLAGRTETVAAGGMVCVPPGLGHSFGAAPGSTADLFAVLTPGIDRFEYFRTLSRIQHGQADFSELLPEQDRYDVHFL</sequence>
<feature type="domain" description="Cupin type-2" evidence="1">
    <location>
        <begin position="44"/>
        <end position="104"/>
    </location>
</feature>
<dbReference type="InterPro" id="IPR011051">
    <property type="entry name" value="RmlC_Cupin_sf"/>
</dbReference>
<dbReference type="SUPFAM" id="SSF51182">
    <property type="entry name" value="RmlC-like cupins"/>
    <property type="match status" value="1"/>
</dbReference>